<organism evidence="2 3">
    <name type="scientific">Physocladia obscura</name>
    <dbReference type="NCBI Taxonomy" id="109957"/>
    <lineage>
        <taxon>Eukaryota</taxon>
        <taxon>Fungi</taxon>
        <taxon>Fungi incertae sedis</taxon>
        <taxon>Chytridiomycota</taxon>
        <taxon>Chytridiomycota incertae sedis</taxon>
        <taxon>Chytridiomycetes</taxon>
        <taxon>Chytridiales</taxon>
        <taxon>Chytriomycetaceae</taxon>
        <taxon>Physocladia</taxon>
    </lineage>
</organism>
<evidence type="ECO:0000256" key="1">
    <source>
        <dbReference type="ARBA" id="ARBA00022801"/>
    </source>
</evidence>
<evidence type="ECO:0008006" key="4">
    <source>
        <dbReference type="Google" id="ProtNLM"/>
    </source>
</evidence>
<reference evidence="2" key="1">
    <citation type="submission" date="2020-05" db="EMBL/GenBank/DDBJ databases">
        <title>Phylogenomic resolution of chytrid fungi.</title>
        <authorList>
            <person name="Stajich J.E."/>
            <person name="Amses K."/>
            <person name="Simmons R."/>
            <person name="Seto K."/>
            <person name="Myers J."/>
            <person name="Bonds A."/>
            <person name="Quandt C.A."/>
            <person name="Barry K."/>
            <person name="Liu P."/>
            <person name="Grigoriev I."/>
            <person name="Longcore J.E."/>
            <person name="James T.Y."/>
        </authorList>
    </citation>
    <scope>NUCLEOTIDE SEQUENCE</scope>
    <source>
        <strain evidence="2">JEL0513</strain>
    </source>
</reference>
<keyword evidence="3" id="KW-1185">Reference proteome</keyword>
<dbReference type="EMBL" id="JADGJH010000283">
    <property type="protein sequence ID" value="KAJ3131699.1"/>
    <property type="molecule type" value="Genomic_DNA"/>
</dbReference>
<dbReference type="InterPro" id="IPR017850">
    <property type="entry name" value="Alkaline_phosphatase_core_sf"/>
</dbReference>
<comment type="caution">
    <text evidence="2">The sequence shown here is derived from an EMBL/GenBank/DDBJ whole genome shotgun (WGS) entry which is preliminary data.</text>
</comment>
<dbReference type="Pfam" id="PF04185">
    <property type="entry name" value="Phosphoesterase"/>
    <property type="match status" value="1"/>
</dbReference>
<sequence length="470" mass="50690">MQIRQIILAASVVAAAPTGPIKNFVVLCLENHSFDALLGWWAKSQAGIDGIPDGDTACNTLAKTGQQFCASNAAQYVQDFDPDHQVDATTLQIYGAANGTNPLAPIGLPNMSGFVDQAVVYEDEPLSENGEPQVFNDSYAAQTVMSSFDPSALPVTIALAENFLVFDAWHAAVPGPTFPNRISLAAGTSNGLYYNEVSTLLAGMPQTSIFQMFDNAGYSYKNYYNQVPTGVVFTDFRDRVIKDILELQPSAHIGSLNSFFADAKAGNLPAFSWIDPILVSVPGQPANDNHPPHDIARGELLVKQVYEALRASPQWESTALLLTYDEHGGFWDHAAPPTNVPIPDTASANCPDFHFDRLGIRVPTILISPYVNAGVVHQPTAAAPAQFASYSASQYEHASLTHTLNDLFDLGASLTNRSAWAGSFAGEFLHTARTNTPVTLPDAPTITLSAEIADVENEWMEIVSFIRSIL</sequence>
<evidence type="ECO:0000313" key="3">
    <source>
        <dbReference type="Proteomes" id="UP001211907"/>
    </source>
</evidence>
<dbReference type="Gene3D" id="3.40.720.10">
    <property type="entry name" value="Alkaline Phosphatase, subunit A"/>
    <property type="match status" value="1"/>
</dbReference>
<gene>
    <name evidence="2" type="ORF">HK100_006093</name>
</gene>
<proteinExistence type="predicted"/>
<accession>A0AAD5T6F8</accession>
<dbReference type="SUPFAM" id="SSF53649">
    <property type="entry name" value="Alkaline phosphatase-like"/>
    <property type="match status" value="1"/>
</dbReference>
<protein>
    <recommendedName>
        <fullName evidence="4">Phosphoesterase</fullName>
    </recommendedName>
</protein>
<keyword evidence="1" id="KW-0378">Hydrolase</keyword>
<dbReference type="PANTHER" id="PTHR31956:SF1">
    <property type="entry name" value="NON-SPECIFIC PHOSPHOLIPASE C1"/>
    <property type="match status" value="1"/>
</dbReference>
<dbReference type="AlphaFoldDB" id="A0AAD5T6F8"/>
<dbReference type="GO" id="GO:0009395">
    <property type="term" value="P:phospholipid catabolic process"/>
    <property type="evidence" value="ECO:0007669"/>
    <property type="project" value="TreeGrafter"/>
</dbReference>
<dbReference type="PANTHER" id="PTHR31956">
    <property type="entry name" value="NON-SPECIFIC PHOSPHOLIPASE C4-RELATED"/>
    <property type="match status" value="1"/>
</dbReference>
<dbReference type="GO" id="GO:0042578">
    <property type="term" value="F:phosphoric ester hydrolase activity"/>
    <property type="evidence" value="ECO:0007669"/>
    <property type="project" value="UniProtKB-ARBA"/>
</dbReference>
<dbReference type="Proteomes" id="UP001211907">
    <property type="component" value="Unassembled WGS sequence"/>
</dbReference>
<name>A0AAD5T6F8_9FUNG</name>
<evidence type="ECO:0000313" key="2">
    <source>
        <dbReference type="EMBL" id="KAJ3131699.1"/>
    </source>
</evidence>
<dbReference type="InterPro" id="IPR007312">
    <property type="entry name" value="Phosphoesterase"/>
</dbReference>